<organism evidence="1 2">
    <name type="scientific">Chiloscyllium punctatum</name>
    <name type="common">Brownbanded bambooshark</name>
    <name type="synonym">Hemiscyllium punctatum</name>
    <dbReference type="NCBI Taxonomy" id="137246"/>
    <lineage>
        <taxon>Eukaryota</taxon>
        <taxon>Metazoa</taxon>
        <taxon>Chordata</taxon>
        <taxon>Craniata</taxon>
        <taxon>Vertebrata</taxon>
        <taxon>Chondrichthyes</taxon>
        <taxon>Elasmobranchii</taxon>
        <taxon>Galeomorphii</taxon>
        <taxon>Galeoidea</taxon>
        <taxon>Orectolobiformes</taxon>
        <taxon>Hemiscylliidae</taxon>
        <taxon>Chiloscyllium</taxon>
    </lineage>
</organism>
<evidence type="ECO:0000313" key="1">
    <source>
        <dbReference type="EMBL" id="GCC45928.1"/>
    </source>
</evidence>
<gene>
    <name evidence="1" type="ORF">chiPu_0029978</name>
</gene>
<accession>A0A401TTH3</accession>
<dbReference type="Proteomes" id="UP000287033">
    <property type="component" value="Unassembled WGS sequence"/>
</dbReference>
<dbReference type="EMBL" id="BEZZ01171510">
    <property type="protein sequence ID" value="GCC45928.1"/>
    <property type="molecule type" value="Genomic_DNA"/>
</dbReference>
<proteinExistence type="predicted"/>
<evidence type="ECO:0000313" key="2">
    <source>
        <dbReference type="Proteomes" id="UP000287033"/>
    </source>
</evidence>
<sequence length="48" mass="5447">GIENHVAKARGHVVQPVHVDQRLKLRLLQTFIVSQAKQEKPGCARYRA</sequence>
<feature type="non-terminal residue" evidence="1">
    <location>
        <position position="1"/>
    </location>
</feature>
<comment type="caution">
    <text evidence="1">The sequence shown here is derived from an EMBL/GenBank/DDBJ whole genome shotgun (WGS) entry which is preliminary data.</text>
</comment>
<protein>
    <submittedName>
        <fullName evidence="1">Uncharacterized protein</fullName>
    </submittedName>
</protein>
<dbReference type="AlphaFoldDB" id="A0A401TTH3"/>
<reference evidence="1 2" key="1">
    <citation type="journal article" date="2018" name="Nat. Ecol. Evol.">
        <title>Shark genomes provide insights into elasmobranch evolution and the origin of vertebrates.</title>
        <authorList>
            <person name="Hara Y"/>
            <person name="Yamaguchi K"/>
            <person name="Onimaru K"/>
            <person name="Kadota M"/>
            <person name="Koyanagi M"/>
            <person name="Keeley SD"/>
            <person name="Tatsumi K"/>
            <person name="Tanaka K"/>
            <person name="Motone F"/>
            <person name="Kageyama Y"/>
            <person name="Nozu R"/>
            <person name="Adachi N"/>
            <person name="Nishimura O"/>
            <person name="Nakagawa R"/>
            <person name="Tanegashima C"/>
            <person name="Kiyatake I"/>
            <person name="Matsumoto R"/>
            <person name="Murakumo K"/>
            <person name="Nishida K"/>
            <person name="Terakita A"/>
            <person name="Kuratani S"/>
            <person name="Sato K"/>
            <person name="Hyodo S Kuraku.S."/>
        </authorList>
    </citation>
    <scope>NUCLEOTIDE SEQUENCE [LARGE SCALE GENOMIC DNA]</scope>
</reference>
<keyword evidence="2" id="KW-1185">Reference proteome</keyword>
<name>A0A401TTH3_CHIPU</name>